<dbReference type="Proteomes" id="UP000034054">
    <property type="component" value="Unassembled WGS sequence"/>
</dbReference>
<accession>A0A0G2AL88</accession>
<evidence type="ECO:0000256" key="8">
    <source>
        <dbReference type="ARBA" id="ARBA00023136"/>
    </source>
</evidence>
<keyword evidence="5 9" id="KW-0653">Protein transport</keyword>
<comment type="similarity">
    <text evidence="2 9">Belongs to the SecG family.</text>
</comment>
<keyword evidence="4 9" id="KW-0812">Transmembrane</keyword>
<dbReference type="Pfam" id="PF03840">
    <property type="entry name" value="SecG"/>
    <property type="match status" value="1"/>
</dbReference>
<dbReference type="NCBIfam" id="TIGR00810">
    <property type="entry name" value="secG"/>
    <property type="match status" value="1"/>
</dbReference>
<keyword evidence="7 9" id="KW-0811">Translocation</keyword>
<evidence type="ECO:0000256" key="1">
    <source>
        <dbReference type="ARBA" id="ARBA00004141"/>
    </source>
</evidence>
<evidence type="ECO:0000256" key="2">
    <source>
        <dbReference type="ARBA" id="ARBA00008445"/>
    </source>
</evidence>
<dbReference type="EMBL" id="LCRH01000003">
    <property type="protein sequence ID" value="KKW33399.1"/>
    <property type="molecule type" value="Genomic_DNA"/>
</dbReference>
<dbReference type="InterPro" id="IPR004692">
    <property type="entry name" value="SecG"/>
</dbReference>
<comment type="subcellular location">
    <subcellularLocation>
        <location evidence="9">Cell membrane</location>
        <topology evidence="9">Multi-pass membrane protein</topology>
    </subcellularLocation>
    <subcellularLocation>
        <location evidence="1">Membrane</location>
        <topology evidence="1">Multi-pass membrane protein</topology>
    </subcellularLocation>
</comment>
<dbReference type="GO" id="GO:0009306">
    <property type="term" value="P:protein secretion"/>
    <property type="evidence" value="ECO:0007669"/>
    <property type="project" value="UniProtKB-UniRule"/>
</dbReference>
<keyword evidence="6 9" id="KW-1133">Transmembrane helix</keyword>
<sequence>MNVETILNTSQIILAILLVASILLQARGTGLGAAFGGGGNVYRTKRGAEKKIFQLTIVLSILFFGVALVNALV</sequence>
<keyword evidence="3 9" id="KW-0813">Transport</keyword>
<evidence type="ECO:0000256" key="3">
    <source>
        <dbReference type="ARBA" id="ARBA00022448"/>
    </source>
</evidence>
<keyword evidence="9" id="KW-1003">Cell membrane</keyword>
<dbReference type="PRINTS" id="PR01651">
    <property type="entry name" value="SECGEXPORT"/>
</dbReference>
<evidence type="ECO:0000256" key="7">
    <source>
        <dbReference type="ARBA" id="ARBA00023010"/>
    </source>
</evidence>
<name>A0A0G2AL88_9BACT</name>
<proteinExistence type="inferred from homology"/>
<dbReference type="GO" id="GO:0005886">
    <property type="term" value="C:plasma membrane"/>
    <property type="evidence" value="ECO:0007669"/>
    <property type="project" value="UniProtKB-SubCell"/>
</dbReference>
<protein>
    <recommendedName>
        <fullName evidence="9">Protein-export membrane protein SecG</fullName>
    </recommendedName>
</protein>
<evidence type="ECO:0000256" key="5">
    <source>
        <dbReference type="ARBA" id="ARBA00022927"/>
    </source>
</evidence>
<evidence type="ECO:0000256" key="4">
    <source>
        <dbReference type="ARBA" id="ARBA00022692"/>
    </source>
</evidence>
<keyword evidence="8 9" id="KW-0472">Membrane</keyword>
<evidence type="ECO:0000256" key="6">
    <source>
        <dbReference type="ARBA" id="ARBA00022989"/>
    </source>
</evidence>
<evidence type="ECO:0000313" key="10">
    <source>
        <dbReference type="EMBL" id="KKW33399.1"/>
    </source>
</evidence>
<reference evidence="10 11" key="1">
    <citation type="journal article" date="2015" name="Nature">
        <title>rRNA introns, odd ribosomes, and small enigmatic genomes across a large radiation of phyla.</title>
        <authorList>
            <person name="Brown C.T."/>
            <person name="Hug L.A."/>
            <person name="Thomas B.C."/>
            <person name="Sharon I."/>
            <person name="Castelle C.J."/>
            <person name="Singh A."/>
            <person name="Wilkins M.J."/>
            <person name="Williams K.H."/>
            <person name="Banfield J.F."/>
        </authorList>
    </citation>
    <scope>NUCLEOTIDE SEQUENCE [LARGE SCALE GENOMIC DNA]</scope>
</reference>
<gene>
    <name evidence="10" type="ORF">UY76_C0003G0004</name>
</gene>
<evidence type="ECO:0000256" key="9">
    <source>
        <dbReference type="RuleBase" id="RU365087"/>
    </source>
</evidence>
<organism evidence="10 11">
    <name type="scientific">Candidatus Uhrbacteria bacterium GW2011_GWA2_52_8d</name>
    <dbReference type="NCBI Taxonomy" id="1618979"/>
    <lineage>
        <taxon>Bacteria</taxon>
        <taxon>Candidatus Uhriibacteriota</taxon>
    </lineage>
</organism>
<dbReference type="GO" id="GO:0015450">
    <property type="term" value="F:protein-transporting ATPase activity"/>
    <property type="evidence" value="ECO:0007669"/>
    <property type="project" value="UniProtKB-UniRule"/>
</dbReference>
<evidence type="ECO:0000313" key="11">
    <source>
        <dbReference type="Proteomes" id="UP000034054"/>
    </source>
</evidence>
<comment type="function">
    <text evidence="9">Involved in protein export. Participates in an early event of protein translocation.</text>
</comment>
<dbReference type="AlphaFoldDB" id="A0A0G2AL88"/>
<feature type="transmembrane region" description="Helical" evidence="9">
    <location>
        <begin position="52"/>
        <end position="72"/>
    </location>
</feature>
<comment type="caution">
    <text evidence="10">The sequence shown here is derived from an EMBL/GenBank/DDBJ whole genome shotgun (WGS) entry which is preliminary data.</text>
</comment>
<comment type="caution">
    <text evidence="9">Lacks conserved residue(s) required for the propagation of feature annotation.</text>
</comment>